<feature type="region of interest" description="Disordered" evidence="7">
    <location>
        <begin position="913"/>
        <end position="932"/>
    </location>
</feature>
<keyword evidence="6 8" id="KW-0472">Membrane</keyword>
<protein>
    <recommendedName>
        <fullName evidence="9">Amino acid permease/ SLC12A domain-containing protein</fullName>
    </recommendedName>
</protein>
<evidence type="ECO:0000256" key="7">
    <source>
        <dbReference type="SAM" id="MobiDB-lite"/>
    </source>
</evidence>
<dbReference type="GO" id="GO:0034486">
    <property type="term" value="P:vacuolar transmembrane transport"/>
    <property type="evidence" value="ECO:0007669"/>
    <property type="project" value="TreeGrafter"/>
</dbReference>
<feature type="transmembrane region" description="Helical" evidence="8">
    <location>
        <begin position="381"/>
        <end position="398"/>
    </location>
</feature>
<dbReference type="InterPro" id="IPR004842">
    <property type="entry name" value="SLC12A_fam"/>
</dbReference>
<dbReference type="PANTHER" id="PTHR11827">
    <property type="entry name" value="SOLUTE CARRIER FAMILY 12, CATION COTRANSPORTERS"/>
    <property type="match status" value="1"/>
</dbReference>
<evidence type="ECO:0000256" key="5">
    <source>
        <dbReference type="ARBA" id="ARBA00022989"/>
    </source>
</evidence>
<feature type="transmembrane region" description="Helical" evidence="8">
    <location>
        <begin position="261"/>
        <end position="280"/>
    </location>
</feature>
<evidence type="ECO:0000256" key="3">
    <source>
        <dbReference type="ARBA" id="ARBA00022448"/>
    </source>
</evidence>
<dbReference type="Pfam" id="PF00324">
    <property type="entry name" value="AA_permease"/>
    <property type="match status" value="1"/>
</dbReference>
<organism evidence="10 11">
    <name type="scientific">Clydaea vesicula</name>
    <dbReference type="NCBI Taxonomy" id="447962"/>
    <lineage>
        <taxon>Eukaryota</taxon>
        <taxon>Fungi</taxon>
        <taxon>Fungi incertae sedis</taxon>
        <taxon>Chytridiomycota</taxon>
        <taxon>Chytridiomycota incertae sedis</taxon>
        <taxon>Chytridiomycetes</taxon>
        <taxon>Lobulomycetales</taxon>
        <taxon>Lobulomycetaceae</taxon>
        <taxon>Clydaea</taxon>
    </lineage>
</organism>
<gene>
    <name evidence="10" type="ORF">HK099_001821</name>
</gene>
<keyword evidence="4 8" id="KW-0812">Transmembrane</keyword>
<comment type="subcellular location">
    <subcellularLocation>
        <location evidence="1">Membrane</location>
        <topology evidence="1">Multi-pass membrane protein</topology>
    </subcellularLocation>
</comment>
<feature type="transmembrane region" description="Helical" evidence="8">
    <location>
        <begin position="332"/>
        <end position="360"/>
    </location>
</feature>
<dbReference type="GO" id="GO:0055075">
    <property type="term" value="P:potassium ion homeostasis"/>
    <property type="evidence" value="ECO:0007669"/>
    <property type="project" value="TreeGrafter"/>
</dbReference>
<feature type="transmembrane region" description="Helical" evidence="8">
    <location>
        <begin position="46"/>
        <end position="66"/>
    </location>
</feature>
<feature type="transmembrane region" description="Helical" evidence="8">
    <location>
        <begin position="404"/>
        <end position="426"/>
    </location>
</feature>
<reference evidence="10" key="1">
    <citation type="submission" date="2020-05" db="EMBL/GenBank/DDBJ databases">
        <title>Phylogenomic resolution of chytrid fungi.</title>
        <authorList>
            <person name="Stajich J.E."/>
            <person name="Amses K."/>
            <person name="Simmons R."/>
            <person name="Seto K."/>
            <person name="Myers J."/>
            <person name="Bonds A."/>
            <person name="Quandt C.A."/>
            <person name="Barry K."/>
            <person name="Liu P."/>
            <person name="Grigoriev I."/>
            <person name="Longcore J.E."/>
            <person name="James T.Y."/>
        </authorList>
    </citation>
    <scope>NUCLEOTIDE SEQUENCE</scope>
    <source>
        <strain evidence="10">JEL0476</strain>
    </source>
</reference>
<feature type="transmembrane region" description="Helical" evidence="8">
    <location>
        <begin position="72"/>
        <end position="91"/>
    </location>
</feature>
<feature type="region of interest" description="Disordered" evidence="7">
    <location>
        <begin position="847"/>
        <end position="876"/>
    </location>
</feature>
<keyword evidence="5 8" id="KW-1133">Transmembrane helix</keyword>
<evidence type="ECO:0000313" key="11">
    <source>
        <dbReference type="Proteomes" id="UP001211065"/>
    </source>
</evidence>
<sequence length="991" mass="111508">MSKFLNKAGSQLDINISELQGNQNEASNRNLSMQSTTSDLINKHKLGTFPGVFVPVFLSIWGIILFLRFGYILGSCGLIWTLILFTISYLITSSTSLSLSAISTNGTVEGGGPYYLISRSLGPEFGGSIGLIFYFGTILTAAINVLGFTETFIYNFGEKNGSIFRFLPESEWLYVLYSSLLFLMCLAICLNGAQLFARASILLLGILTISTISIYISLIFRPAFSNPELKLIFTGLKKETLVSNLWSNFEGISLMNGLQNAFAIVFPACTGILAGASMSGDLKSPSRSIPRGTLGGVFFTYILYASLGVLLASSVDRKSLKIDLSIMQDISYIPLLVTLGSMSTSLFSALGSLFGASLIIQAIAKDKLIKALEVFDRVEPNRALVFSWILVQSILIFVSQLDDIAIFATMFSLLTFLVLNMACFLLRITGSVNFRPSFIFFSWKTALIGVISSFLAMFIVNQLYAALSVLMMSSLFLFLHLTAPPKAWGDVMQSLIYHQVRKYLLRLDSRKEHVKFWRPQILVLINSPTENYLLIKFCNDLKKGGLFVLGHILKGDFAHRINDYKAQEVRKVRNYGRFNFWKGMKPNIIVLGFFEEKKRSFEFFEGNSGDSSKTPKMSISSWKKPSGGWSLFGKKKSNSHEHEAILSDIANGISVESYVGIIEDTLQLNKAVAIARNFESLEQISEAGSSMQLPSQKGKRQIFNKAPNIAEEFHSETETEDEADIEENMPLIDEESDSGLEISKTSYGKRYIDLWPIQMASSDLGTACYSFETYTMVLQMGTILHMNWYWKQNYHLRVMVFVELEEDVDEEVSRVKLLLKAVEIKEYELQINKNSHCKPIHNDFNTECNDRNGDSESYSNPTNSGTRYTTKPRRKRSLMATTKIPQKFIKNIGSNIENDTTNENNMYFETTQRNSPIRSSPVESYKEENSSDENFNSFDIKIQHKILNQLMKKHSSEKTTSVIFSALHAPEKGTSFSKERSENYIEEVNVR</sequence>
<accession>A0AAD5U6K2</accession>
<dbReference type="AlphaFoldDB" id="A0AAD5U6K2"/>
<comment type="similarity">
    <text evidence="2">Belongs to the SLC12A transporter family.</text>
</comment>
<feature type="transmembrane region" description="Helical" evidence="8">
    <location>
        <begin position="200"/>
        <end position="220"/>
    </location>
</feature>
<evidence type="ECO:0000256" key="2">
    <source>
        <dbReference type="ARBA" id="ARBA00010593"/>
    </source>
</evidence>
<dbReference type="InterPro" id="IPR004841">
    <property type="entry name" value="AA-permease/SLC12A_dom"/>
</dbReference>
<name>A0AAD5U6K2_9FUNG</name>
<dbReference type="Gene3D" id="1.20.1740.10">
    <property type="entry name" value="Amino acid/polyamine transporter I"/>
    <property type="match status" value="1"/>
</dbReference>
<evidence type="ECO:0000256" key="8">
    <source>
        <dbReference type="SAM" id="Phobius"/>
    </source>
</evidence>
<feature type="transmembrane region" description="Helical" evidence="8">
    <location>
        <begin position="131"/>
        <end position="154"/>
    </location>
</feature>
<feature type="compositionally biased region" description="Polar residues" evidence="7">
    <location>
        <begin position="855"/>
        <end position="869"/>
    </location>
</feature>
<dbReference type="Proteomes" id="UP001211065">
    <property type="component" value="Unassembled WGS sequence"/>
</dbReference>
<evidence type="ECO:0000313" key="10">
    <source>
        <dbReference type="EMBL" id="KAJ3222857.1"/>
    </source>
</evidence>
<dbReference type="EMBL" id="JADGJW010000156">
    <property type="protein sequence ID" value="KAJ3222857.1"/>
    <property type="molecule type" value="Genomic_DNA"/>
</dbReference>
<keyword evidence="11" id="KW-1185">Reference proteome</keyword>
<keyword evidence="3" id="KW-0813">Transport</keyword>
<evidence type="ECO:0000256" key="4">
    <source>
        <dbReference type="ARBA" id="ARBA00022692"/>
    </source>
</evidence>
<dbReference type="GO" id="GO:0006884">
    <property type="term" value="P:cell volume homeostasis"/>
    <property type="evidence" value="ECO:0007669"/>
    <property type="project" value="TreeGrafter"/>
</dbReference>
<dbReference type="GO" id="GO:0005774">
    <property type="term" value="C:vacuolar membrane"/>
    <property type="evidence" value="ECO:0007669"/>
    <property type="project" value="TreeGrafter"/>
</dbReference>
<dbReference type="GO" id="GO:0015379">
    <property type="term" value="F:potassium:chloride symporter activity"/>
    <property type="evidence" value="ECO:0007669"/>
    <property type="project" value="TreeGrafter"/>
</dbReference>
<feature type="transmembrane region" description="Helical" evidence="8">
    <location>
        <begin position="174"/>
        <end position="193"/>
    </location>
</feature>
<feature type="transmembrane region" description="Helical" evidence="8">
    <location>
        <begin position="438"/>
        <end position="459"/>
    </location>
</feature>
<feature type="transmembrane region" description="Helical" evidence="8">
    <location>
        <begin position="292"/>
        <end position="312"/>
    </location>
</feature>
<comment type="caution">
    <text evidence="10">The sequence shown here is derived from an EMBL/GenBank/DDBJ whole genome shotgun (WGS) entry which is preliminary data.</text>
</comment>
<proteinExistence type="inferred from homology"/>
<evidence type="ECO:0000256" key="6">
    <source>
        <dbReference type="ARBA" id="ARBA00023136"/>
    </source>
</evidence>
<evidence type="ECO:0000259" key="9">
    <source>
        <dbReference type="Pfam" id="PF00324"/>
    </source>
</evidence>
<dbReference type="GO" id="GO:0055064">
    <property type="term" value="P:chloride ion homeostasis"/>
    <property type="evidence" value="ECO:0007669"/>
    <property type="project" value="TreeGrafter"/>
</dbReference>
<dbReference type="PANTHER" id="PTHR11827:SF72">
    <property type="entry name" value="GH08340P"/>
    <property type="match status" value="1"/>
</dbReference>
<feature type="domain" description="Amino acid permease/ SLC12A" evidence="9">
    <location>
        <begin position="52"/>
        <end position="522"/>
    </location>
</feature>
<dbReference type="FunFam" id="1.20.1740.10:FF:000013">
    <property type="entry name" value="Solute carrier family 12 member"/>
    <property type="match status" value="1"/>
</dbReference>
<evidence type="ECO:0000256" key="1">
    <source>
        <dbReference type="ARBA" id="ARBA00004141"/>
    </source>
</evidence>
<feature type="compositionally biased region" description="Polar residues" evidence="7">
    <location>
        <begin position="913"/>
        <end position="922"/>
    </location>
</feature>